<evidence type="ECO:0000313" key="1">
    <source>
        <dbReference type="EMBL" id="KAF9642491.1"/>
    </source>
</evidence>
<gene>
    <name evidence="1" type="ORF">BDM02DRAFT_3193124</name>
</gene>
<keyword evidence="2" id="KW-1185">Reference proteome</keyword>
<evidence type="ECO:0000313" key="2">
    <source>
        <dbReference type="Proteomes" id="UP000886501"/>
    </source>
</evidence>
<proteinExistence type="predicted"/>
<reference evidence="1" key="2">
    <citation type="journal article" date="2020" name="Nat. Commun.">
        <title>Large-scale genome sequencing of mycorrhizal fungi provides insights into the early evolution of symbiotic traits.</title>
        <authorList>
            <person name="Miyauchi S."/>
            <person name="Kiss E."/>
            <person name="Kuo A."/>
            <person name="Drula E."/>
            <person name="Kohler A."/>
            <person name="Sanchez-Garcia M."/>
            <person name="Morin E."/>
            <person name="Andreopoulos B."/>
            <person name="Barry K.W."/>
            <person name="Bonito G."/>
            <person name="Buee M."/>
            <person name="Carver A."/>
            <person name="Chen C."/>
            <person name="Cichocki N."/>
            <person name="Clum A."/>
            <person name="Culley D."/>
            <person name="Crous P.W."/>
            <person name="Fauchery L."/>
            <person name="Girlanda M."/>
            <person name="Hayes R.D."/>
            <person name="Keri Z."/>
            <person name="LaButti K."/>
            <person name="Lipzen A."/>
            <person name="Lombard V."/>
            <person name="Magnuson J."/>
            <person name="Maillard F."/>
            <person name="Murat C."/>
            <person name="Nolan M."/>
            <person name="Ohm R.A."/>
            <person name="Pangilinan J."/>
            <person name="Pereira M.F."/>
            <person name="Perotto S."/>
            <person name="Peter M."/>
            <person name="Pfister S."/>
            <person name="Riley R."/>
            <person name="Sitrit Y."/>
            <person name="Stielow J.B."/>
            <person name="Szollosi G."/>
            <person name="Zifcakova L."/>
            <person name="Stursova M."/>
            <person name="Spatafora J.W."/>
            <person name="Tedersoo L."/>
            <person name="Vaario L.M."/>
            <person name="Yamada A."/>
            <person name="Yan M."/>
            <person name="Wang P."/>
            <person name="Xu J."/>
            <person name="Bruns T."/>
            <person name="Baldrian P."/>
            <person name="Vilgalys R."/>
            <person name="Dunand C."/>
            <person name="Henrissat B."/>
            <person name="Grigoriev I.V."/>
            <person name="Hibbett D."/>
            <person name="Nagy L.G."/>
            <person name="Martin F.M."/>
        </authorList>
    </citation>
    <scope>NUCLEOTIDE SEQUENCE</scope>
    <source>
        <strain evidence="1">P2</strain>
    </source>
</reference>
<accession>A0ACB6YYM1</accession>
<name>A0ACB6YYM1_THEGA</name>
<comment type="caution">
    <text evidence="1">The sequence shown here is derived from an EMBL/GenBank/DDBJ whole genome shotgun (WGS) entry which is preliminary data.</text>
</comment>
<protein>
    <submittedName>
        <fullName evidence="1">Uncharacterized protein</fullName>
    </submittedName>
</protein>
<sequence>MGLLVQEGWEMPCRVFHLYGSFNDQVWQQAISSLRNIDKNCRKRPMYDNESILFELIQRGVVDLSPNDDIAIGSIVQYMAVVGECLWSLLECQQAMINQLERHFYKAMSDNCVLSEKVIRLEAQLDKMKNSDYSPGDGLDSQSPSAFECFNLLVGSLLESLGVTHDSPLLSNRVDLNHVCRCGERSVIKVEETNSPLGSGQVTAPKLSILEQAIIPLSCVFDPFLAFLLCV</sequence>
<organism evidence="1 2">
    <name type="scientific">Thelephora ganbajun</name>
    <name type="common">Ganba fungus</name>
    <dbReference type="NCBI Taxonomy" id="370292"/>
    <lineage>
        <taxon>Eukaryota</taxon>
        <taxon>Fungi</taxon>
        <taxon>Dikarya</taxon>
        <taxon>Basidiomycota</taxon>
        <taxon>Agaricomycotina</taxon>
        <taxon>Agaricomycetes</taxon>
        <taxon>Thelephorales</taxon>
        <taxon>Thelephoraceae</taxon>
        <taxon>Thelephora</taxon>
    </lineage>
</organism>
<reference evidence="1" key="1">
    <citation type="submission" date="2019-10" db="EMBL/GenBank/DDBJ databases">
        <authorList>
            <consortium name="DOE Joint Genome Institute"/>
            <person name="Kuo A."/>
            <person name="Miyauchi S."/>
            <person name="Kiss E."/>
            <person name="Drula E."/>
            <person name="Kohler A."/>
            <person name="Sanchez-Garcia M."/>
            <person name="Andreopoulos B."/>
            <person name="Barry K.W."/>
            <person name="Bonito G."/>
            <person name="Buee M."/>
            <person name="Carver A."/>
            <person name="Chen C."/>
            <person name="Cichocki N."/>
            <person name="Clum A."/>
            <person name="Culley D."/>
            <person name="Crous P.W."/>
            <person name="Fauchery L."/>
            <person name="Girlanda M."/>
            <person name="Hayes R."/>
            <person name="Keri Z."/>
            <person name="Labutti K."/>
            <person name="Lipzen A."/>
            <person name="Lombard V."/>
            <person name="Magnuson J."/>
            <person name="Maillard F."/>
            <person name="Morin E."/>
            <person name="Murat C."/>
            <person name="Nolan M."/>
            <person name="Ohm R."/>
            <person name="Pangilinan J."/>
            <person name="Pereira M."/>
            <person name="Perotto S."/>
            <person name="Peter M."/>
            <person name="Riley R."/>
            <person name="Sitrit Y."/>
            <person name="Stielow B."/>
            <person name="Szollosi G."/>
            <person name="Zifcakova L."/>
            <person name="Stursova M."/>
            <person name="Spatafora J.W."/>
            <person name="Tedersoo L."/>
            <person name="Vaario L.-M."/>
            <person name="Yamada A."/>
            <person name="Yan M."/>
            <person name="Wang P."/>
            <person name="Xu J."/>
            <person name="Bruns T."/>
            <person name="Baldrian P."/>
            <person name="Vilgalys R."/>
            <person name="Henrissat B."/>
            <person name="Grigoriev I.V."/>
            <person name="Hibbett D."/>
            <person name="Nagy L.G."/>
            <person name="Martin F.M."/>
        </authorList>
    </citation>
    <scope>NUCLEOTIDE SEQUENCE</scope>
    <source>
        <strain evidence="1">P2</strain>
    </source>
</reference>
<dbReference type="EMBL" id="MU118446">
    <property type="protein sequence ID" value="KAF9642491.1"/>
    <property type="molecule type" value="Genomic_DNA"/>
</dbReference>
<dbReference type="Proteomes" id="UP000886501">
    <property type="component" value="Unassembled WGS sequence"/>
</dbReference>